<dbReference type="PANTHER" id="PTHR11986">
    <property type="entry name" value="AMINOTRANSFERASE CLASS III"/>
    <property type="match status" value="1"/>
</dbReference>
<evidence type="ECO:0000256" key="4">
    <source>
        <dbReference type="ARBA" id="ARBA00022679"/>
    </source>
</evidence>
<dbReference type="GO" id="GO:0030170">
    <property type="term" value="F:pyridoxal phosphate binding"/>
    <property type="evidence" value="ECO:0007669"/>
    <property type="project" value="InterPro"/>
</dbReference>
<dbReference type="Proteomes" id="UP000184076">
    <property type="component" value="Unassembled WGS sequence"/>
</dbReference>
<dbReference type="GO" id="GO:0034386">
    <property type="term" value="F:4-aminobutyrate:2-oxoglutarate transaminase activity"/>
    <property type="evidence" value="ECO:0007669"/>
    <property type="project" value="InterPro"/>
</dbReference>
<evidence type="ECO:0000256" key="3">
    <source>
        <dbReference type="ARBA" id="ARBA00022576"/>
    </source>
</evidence>
<keyword evidence="4 7" id="KW-0808">Transferase</keyword>
<dbReference type="GO" id="GO:0009448">
    <property type="term" value="P:gamma-aminobutyric acid metabolic process"/>
    <property type="evidence" value="ECO:0007669"/>
    <property type="project" value="InterPro"/>
</dbReference>
<comment type="cofactor">
    <cofactor evidence="1">
        <name>pyridoxal 5'-phosphate</name>
        <dbReference type="ChEBI" id="CHEBI:597326"/>
    </cofactor>
</comment>
<dbReference type="Pfam" id="PF00202">
    <property type="entry name" value="Aminotran_3"/>
    <property type="match status" value="1"/>
</dbReference>
<keyword evidence="5 6" id="KW-0663">Pyridoxal phosphate</keyword>
<proteinExistence type="inferred from homology"/>
<organism evidence="7 8">
    <name type="scientific">Desulfacinum infernum DSM 9756</name>
    <dbReference type="NCBI Taxonomy" id="1121391"/>
    <lineage>
        <taxon>Bacteria</taxon>
        <taxon>Pseudomonadati</taxon>
        <taxon>Thermodesulfobacteriota</taxon>
        <taxon>Syntrophobacteria</taxon>
        <taxon>Syntrophobacterales</taxon>
        <taxon>Syntrophobacteraceae</taxon>
        <taxon>Desulfacinum</taxon>
    </lineage>
</organism>
<dbReference type="PROSITE" id="PS00600">
    <property type="entry name" value="AA_TRANSFER_CLASS_3"/>
    <property type="match status" value="1"/>
</dbReference>
<dbReference type="STRING" id="1121391.SAMN02745206_00443"/>
<accession>A0A1M4UCQ9</accession>
<comment type="similarity">
    <text evidence="2 6">Belongs to the class-III pyridoxal-phosphate-dependent aminotransferase family.</text>
</comment>
<keyword evidence="8" id="KW-1185">Reference proteome</keyword>
<sequence length="436" mass="47860">MNTPSKNQDLHARRSRVVTSAYASLRPCYIERGAGARLYDVEGREYIDFAGGIAVMNVGHSHPKVVAAIQEQAQKLTHTCFMVLPYEPAVLLAEKLAQAVPGRFPKSAVFVNSGAEAVENAVKVARYHSKRQAVIAFENAFHGRTLLTMSLTSKIKPYKLGFGPFAPEVYRMPFAYCYRCPFQLRYPQCETACADSLREFFLTHVAAENTAALIVEPIQGEGGFITPPPEYFPKLKAICEEFGVLFIADEIQTGMGRTGTLFAMEHWNVEADITTVAKSLAAGMPLGAVVGKKEIMDSVHPGGLGGTYGGNPVACAAALAVFDVIETEDLLDRARRLGEKLRRRLDEMHGRFQCIGEVRGLGPMLALELVKDRETKEPAPDAAKRLTDYCFDRGLVLLSCGTFGNVIRLLMPLVIEDELLDRGLQILEEGFLALEG</sequence>
<dbReference type="InterPro" id="IPR050103">
    <property type="entry name" value="Class-III_PLP-dep_AT"/>
</dbReference>
<evidence type="ECO:0000256" key="5">
    <source>
        <dbReference type="ARBA" id="ARBA00022898"/>
    </source>
</evidence>
<name>A0A1M4UCQ9_9BACT</name>
<dbReference type="InterPro" id="IPR015421">
    <property type="entry name" value="PyrdxlP-dep_Trfase_major"/>
</dbReference>
<dbReference type="Gene3D" id="3.40.640.10">
    <property type="entry name" value="Type I PLP-dependent aspartate aminotransferase-like (Major domain)"/>
    <property type="match status" value="1"/>
</dbReference>
<dbReference type="RefSeq" id="WP_073036559.1">
    <property type="nucleotide sequence ID" value="NZ_FQVB01000005.1"/>
</dbReference>
<dbReference type="InterPro" id="IPR015424">
    <property type="entry name" value="PyrdxlP-dep_Trfase"/>
</dbReference>
<gene>
    <name evidence="7" type="ORF">SAMN02745206_00443</name>
</gene>
<dbReference type="FunFam" id="3.40.640.10:FF:000013">
    <property type="entry name" value="4-aminobutyrate aminotransferase"/>
    <property type="match status" value="1"/>
</dbReference>
<protein>
    <submittedName>
        <fullName evidence="7">4-aminobutyrate aminotransferase apoenzyme</fullName>
    </submittedName>
</protein>
<dbReference type="Gene3D" id="3.90.1150.10">
    <property type="entry name" value="Aspartate Aminotransferase, domain 1"/>
    <property type="match status" value="1"/>
</dbReference>
<evidence type="ECO:0000256" key="1">
    <source>
        <dbReference type="ARBA" id="ARBA00001933"/>
    </source>
</evidence>
<evidence type="ECO:0000256" key="6">
    <source>
        <dbReference type="RuleBase" id="RU003560"/>
    </source>
</evidence>
<dbReference type="GO" id="GO:0042802">
    <property type="term" value="F:identical protein binding"/>
    <property type="evidence" value="ECO:0007669"/>
    <property type="project" value="TreeGrafter"/>
</dbReference>
<dbReference type="PIRSF" id="PIRSF000521">
    <property type="entry name" value="Transaminase_4ab_Lys_Orn"/>
    <property type="match status" value="1"/>
</dbReference>
<dbReference type="InterPro" id="IPR049704">
    <property type="entry name" value="Aminotrans_3_PPA_site"/>
</dbReference>
<dbReference type="InterPro" id="IPR005814">
    <property type="entry name" value="Aminotrans_3"/>
</dbReference>
<dbReference type="SUPFAM" id="SSF53383">
    <property type="entry name" value="PLP-dependent transferases"/>
    <property type="match status" value="1"/>
</dbReference>
<keyword evidence="3 7" id="KW-0032">Aminotransferase</keyword>
<dbReference type="NCBIfam" id="TIGR00700">
    <property type="entry name" value="GABAtrnsam"/>
    <property type="match status" value="1"/>
</dbReference>
<reference evidence="8" key="1">
    <citation type="submission" date="2016-11" db="EMBL/GenBank/DDBJ databases">
        <authorList>
            <person name="Varghese N."/>
            <person name="Submissions S."/>
        </authorList>
    </citation>
    <scope>NUCLEOTIDE SEQUENCE [LARGE SCALE GENOMIC DNA]</scope>
    <source>
        <strain evidence="8">DSM 9756</strain>
    </source>
</reference>
<dbReference type="AlphaFoldDB" id="A0A1M4UCQ9"/>
<dbReference type="InterPro" id="IPR015422">
    <property type="entry name" value="PyrdxlP-dep_Trfase_small"/>
</dbReference>
<evidence type="ECO:0000256" key="2">
    <source>
        <dbReference type="ARBA" id="ARBA00008954"/>
    </source>
</evidence>
<dbReference type="PANTHER" id="PTHR11986:SF58">
    <property type="entry name" value="LEUCINE_METHIONINE RACEMASE"/>
    <property type="match status" value="1"/>
</dbReference>
<dbReference type="OrthoDB" id="9801834at2"/>
<dbReference type="EMBL" id="FQVB01000005">
    <property type="protein sequence ID" value="SHE54515.1"/>
    <property type="molecule type" value="Genomic_DNA"/>
</dbReference>
<dbReference type="CDD" id="cd00610">
    <property type="entry name" value="OAT_like"/>
    <property type="match status" value="1"/>
</dbReference>
<evidence type="ECO:0000313" key="7">
    <source>
        <dbReference type="EMBL" id="SHE54515.1"/>
    </source>
</evidence>
<dbReference type="InterPro" id="IPR004632">
    <property type="entry name" value="4NH2But_aminotransferase_bac"/>
</dbReference>
<evidence type="ECO:0000313" key="8">
    <source>
        <dbReference type="Proteomes" id="UP000184076"/>
    </source>
</evidence>